<reference evidence="8 9" key="1">
    <citation type="submission" date="2020-07" db="EMBL/GenBank/DDBJ databases">
        <title>Sequencing the genomes of 1000 actinobacteria strains.</title>
        <authorList>
            <person name="Klenk H.-P."/>
        </authorList>
    </citation>
    <scope>NUCLEOTIDE SEQUENCE [LARGE SCALE GENOMIC DNA]</scope>
    <source>
        <strain evidence="8 9">DSM 26341</strain>
    </source>
</reference>
<dbReference type="GO" id="GO:0035435">
    <property type="term" value="P:phosphate ion transmembrane transport"/>
    <property type="evidence" value="ECO:0007669"/>
    <property type="project" value="InterPro"/>
</dbReference>
<comment type="caution">
    <text evidence="8">The sequence shown here is derived from an EMBL/GenBank/DDBJ whole genome shotgun (WGS) entry which is preliminary data.</text>
</comment>
<dbReference type="InterPro" id="IPR024370">
    <property type="entry name" value="PBP_domain"/>
</dbReference>
<dbReference type="CDD" id="cd13565">
    <property type="entry name" value="PBP2_PstS"/>
    <property type="match status" value="1"/>
</dbReference>
<feature type="binding site" evidence="5">
    <location>
        <position position="95"/>
    </location>
    <ligand>
        <name>phosphate</name>
        <dbReference type="ChEBI" id="CHEBI:43474"/>
    </ligand>
</feature>
<comment type="similarity">
    <text evidence="1 4">Belongs to the PstS family.</text>
</comment>
<evidence type="ECO:0000256" key="4">
    <source>
        <dbReference type="PIRNR" id="PIRNR002756"/>
    </source>
</evidence>
<dbReference type="RefSeq" id="WP_179425146.1">
    <property type="nucleotide sequence ID" value="NZ_JACBZP010000001.1"/>
</dbReference>
<keyword evidence="2 4" id="KW-0813">Transport</keyword>
<dbReference type="NCBIfam" id="TIGR00975">
    <property type="entry name" value="3a0107s03"/>
    <property type="match status" value="1"/>
</dbReference>
<accession>A0A7Z0D1G3</accession>
<proteinExistence type="inferred from homology"/>
<feature type="domain" description="PBP" evidence="7">
    <location>
        <begin position="35"/>
        <end position="329"/>
    </location>
</feature>
<organism evidence="8 9">
    <name type="scientific">Spelaeicoccus albus</name>
    <dbReference type="NCBI Taxonomy" id="1280376"/>
    <lineage>
        <taxon>Bacteria</taxon>
        <taxon>Bacillati</taxon>
        <taxon>Actinomycetota</taxon>
        <taxon>Actinomycetes</taxon>
        <taxon>Micrococcales</taxon>
        <taxon>Brevibacteriaceae</taxon>
        <taxon>Spelaeicoccus</taxon>
    </lineage>
</organism>
<dbReference type="PIRSF" id="PIRSF002756">
    <property type="entry name" value="PstS"/>
    <property type="match status" value="1"/>
</dbReference>
<feature type="binding site" evidence="5">
    <location>
        <begin position="183"/>
        <end position="185"/>
    </location>
    <ligand>
        <name>phosphate</name>
        <dbReference type="ChEBI" id="CHEBI:43474"/>
    </ligand>
</feature>
<sequence length="363" mass="37446">MKRISPAIALAACFALTLSGCGSDDPTGAKGVGGSGQQKNVLQGIGSSAQKSAMDAWIAGFEKKQSTTSVQYSPDGSGAGVKQFLAGAAKFAGSDKYLDDDQAAKANSVCGPDGAYEFPVYISPIAVAFNLPGIKHLNFAPSTIAEIFSGKISAWDDPAIKADNPNAKLPSTKITAVHRSDDSGTTNNFTDYLHQTAPKAWPDEAAETFPHKGEAASGTTGVVQTVQGAEGAIGYIDASAVGKDLGTAKIKVGSNFTAMTSEGAATVVGESKQTAGRGKHDLAIDLNRTTTTKGAYPLVLVSYHLVCSSYKDEKTVDAVKAWEKYVVSSAAQQAAEENAGSAAIPQSVSDKAVRAIDSITVKK</sequence>
<dbReference type="SUPFAM" id="SSF53850">
    <property type="entry name" value="Periplasmic binding protein-like II"/>
    <property type="match status" value="1"/>
</dbReference>
<evidence type="ECO:0000259" key="7">
    <source>
        <dbReference type="Pfam" id="PF12849"/>
    </source>
</evidence>
<dbReference type="Gene3D" id="3.40.190.10">
    <property type="entry name" value="Periplasmic binding protein-like II"/>
    <property type="match status" value="2"/>
</dbReference>
<evidence type="ECO:0000256" key="1">
    <source>
        <dbReference type="ARBA" id="ARBA00008725"/>
    </source>
</evidence>
<dbReference type="AlphaFoldDB" id="A0A7Z0D1G3"/>
<dbReference type="InterPro" id="IPR005673">
    <property type="entry name" value="ABC_phos-bd_PstS"/>
</dbReference>
<feature type="chain" id="PRO_5038999294" description="Phosphate-binding protein" evidence="6">
    <location>
        <begin position="23"/>
        <end position="363"/>
    </location>
</feature>
<evidence type="ECO:0000256" key="3">
    <source>
        <dbReference type="ARBA" id="ARBA00022592"/>
    </source>
</evidence>
<dbReference type="EMBL" id="JACBZP010000001">
    <property type="protein sequence ID" value="NYI66040.1"/>
    <property type="molecule type" value="Genomic_DNA"/>
</dbReference>
<dbReference type="InterPro" id="IPR050962">
    <property type="entry name" value="Phosphate-bind_PstS"/>
</dbReference>
<feature type="signal peptide" evidence="6">
    <location>
        <begin position="1"/>
        <end position="22"/>
    </location>
</feature>
<dbReference type="Proteomes" id="UP000539111">
    <property type="component" value="Unassembled WGS sequence"/>
</dbReference>
<dbReference type="GO" id="GO:0042301">
    <property type="term" value="F:phosphate ion binding"/>
    <property type="evidence" value="ECO:0007669"/>
    <property type="project" value="InterPro"/>
</dbReference>
<evidence type="ECO:0000256" key="2">
    <source>
        <dbReference type="ARBA" id="ARBA00022448"/>
    </source>
</evidence>
<dbReference type="PROSITE" id="PS51257">
    <property type="entry name" value="PROKAR_LIPOPROTEIN"/>
    <property type="match status" value="1"/>
</dbReference>
<keyword evidence="6" id="KW-0732">Signal</keyword>
<evidence type="ECO:0000256" key="6">
    <source>
        <dbReference type="SAM" id="SignalP"/>
    </source>
</evidence>
<feature type="binding site" evidence="5">
    <location>
        <begin position="47"/>
        <end position="49"/>
    </location>
    <ligand>
        <name>phosphate</name>
        <dbReference type="ChEBI" id="CHEBI:43474"/>
    </ligand>
</feature>
<keyword evidence="9" id="KW-1185">Reference proteome</keyword>
<evidence type="ECO:0000256" key="5">
    <source>
        <dbReference type="PIRSR" id="PIRSR002756-1"/>
    </source>
</evidence>
<protein>
    <recommendedName>
        <fullName evidence="4">Phosphate-binding protein</fullName>
    </recommendedName>
</protein>
<dbReference type="Pfam" id="PF12849">
    <property type="entry name" value="PBP_like_2"/>
    <property type="match status" value="1"/>
</dbReference>
<gene>
    <name evidence="8" type="ORF">BJY26_000346</name>
</gene>
<name>A0A7Z0D1G3_9MICO</name>
<dbReference type="PANTHER" id="PTHR42996">
    <property type="entry name" value="PHOSPHATE-BINDING PROTEIN PSTS"/>
    <property type="match status" value="1"/>
</dbReference>
<feature type="binding site" evidence="5">
    <location>
        <position position="77"/>
    </location>
    <ligand>
        <name>phosphate</name>
        <dbReference type="ChEBI" id="CHEBI:43474"/>
    </ligand>
</feature>
<dbReference type="GO" id="GO:0043190">
    <property type="term" value="C:ATP-binding cassette (ABC) transporter complex"/>
    <property type="evidence" value="ECO:0007669"/>
    <property type="project" value="InterPro"/>
</dbReference>
<dbReference type="PANTHER" id="PTHR42996:SF1">
    <property type="entry name" value="PHOSPHATE-BINDING PROTEIN PSTS"/>
    <property type="match status" value="1"/>
</dbReference>
<keyword evidence="3 4" id="KW-0592">Phosphate transport</keyword>
<evidence type="ECO:0000313" key="8">
    <source>
        <dbReference type="EMBL" id="NYI66040.1"/>
    </source>
</evidence>
<evidence type="ECO:0000313" key="9">
    <source>
        <dbReference type="Proteomes" id="UP000539111"/>
    </source>
</evidence>